<proteinExistence type="predicted"/>
<protein>
    <submittedName>
        <fullName evidence="2">GNAT family N-acetyltransferase</fullName>
    </submittedName>
</protein>
<accession>A0AAJ0BJZ4</accession>
<name>A0AAJ0BJZ4_9PEZI</name>
<dbReference type="EMBL" id="MU839828">
    <property type="protein sequence ID" value="KAK1759601.1"/>
    <property type="molecule type" value="Genomic_DNA"/>
</dbReference>
<dbReference type="AlphaFoldDB" id="A0AAJ0BJZ4"/>
<dbReference type="PROSITE" id="PS51186">
    <property type="entry name" value="GNAT"/>
    <property type="match status" value="1"/>
</dbReference>
<dbReference type="InterPro" id="IPR000182">
    <property type="entry name" value="GNAT_dom"/>
</dbReference>
<sequence>MGIPSPELRTWTRTIGDTVYTCSTDPSHVAIDALSDAFTSDMLWWAKALPSDVLATVVQNSLCFAIYTNNNKPTSTTTQNDGDKPPTAMIAFGRLITDYVTFGYLTDVYVLPEHQGKGLGRWMMACLDEVLNSWPHLRRCVLFTRGAQNVKLYEQTLGMNSVAESTGDGLVVMQCAGQGAIKR</sequence>
<feature type="domain" description="N-acetyltransferase" evidence="1">
    <location>
        <begin position="17"/>
        <end position="178"/>
    </location>
</feature>
<keyword evidence="3" id="KW-1185">Reference proteome</keyword>
<dbReference type="InterPro" id="IPR053144">
    <property type="entry name" value="Acetyltransferase_Butenolide"/>
</dbReference>
<reference evidence="2" key="1">
    <citation type="submission" date="2023-06" db="EMBL/GenBank/DDBJ databases">
        <title>Genome-scale phylogeny and comparative genomics of the fungal order Sordariales.</title>
        <authorList>
            <consortium name="Lawrence Berkeley National Laboratory"/>
            <person name="Hensen N."/>
            <person name="Bonometti L."/>
            <person name="Westerberg I."/>
            <person name="Brannstrom I.O."/>
            <person name="Guillou S."/>
            <person name="Cros-Aarteil S."/>
            <person name="Calhoun S."/>
            <person name="Haridas S."/>
            <person name="Kuo A."/>
            <person name="Mondo S."/>
            <person name="Pangilinan J."/>
            <person name="Riley R."/>
            <person name="Labutti K."/>
            <person name="Andreopoulos B."/>
            <person name="Lipzen A."/>
            <person name="Chen C."/>
            <person name="Yanf M."/>
            <person name="Daum C."/>
            <person name="Ng V."/>
            <person name="Clum A."/>
            <person name="Steindorff A."/>
            <person name="Ohm R."/>
            <person name="Martin F."/>
            <person name="Silar P."/>
            <person name="Natvig D."/>
            <person name="Lalanne C."/>
            <person name="Gautier V."/>
            <person name="Ament-Velasquez S.L."/>
            <person name="Kruys A."/>
            <person name="Hutchinson M.I."/>
            <person name="Powell A.J."/>
            <person name="Barry K."/>
            <person name="Miller A.N."/>
            <person name="Grigoriev I.V."/>
            <person name="Debuchy R."/>
            <person name="Gladieux P."/>
            <person name="Thoren M.H."/>
            <person name="Johannesson H."/>
        </authorList>
    </citation>
    <scope>NUCLEOTIDE SEQUENCE</scope>
    <source>
        <strain evidence="2">PSN4</strain>
    </source>
</reference>
<comment type="caution">
    <text evidence="2">The sequence shown here is derived from an EMBL/GenBank/DDBJ whole genome shotgun (WGS) entry which is preliminary data.</text>
</comment>
<dbReference type="InterPro" id="IPR016181">
    <property type="entry name" value="Acyl_CoA_acyltransferase"/>
</dbReference>
<dbReference type="SUPFAM" id="SSF55729">
    <property type="entry name" value="Acyl-CoA N-acyltransferases (Nat)"/>
    <property type="match status" value="1"/>
</dbReference>
<dbReference type="Proteomes" id="UP001239445">
    <property type="component" value="Unassembled WGS sequence"/>
</dbReference>
<dbReference type="Gene3D" id="3.40.630.30">
    <property type="match status" value="1"/>
</dbReference>
<evidence type="ECO:0000313" key="2">
    <source>
        <dbReference type="EMBL" id="KAK1759601.1"/>
    </source>
</evidence>
<dbReference type="GO" id="GO:0016747">
    <property type="term" value="F:acyltransferase activity, transferring groups other than amino-acyl groups"/>
    <property type="evidence" value="ECO:0007669"/>
    <property type="project" value="InterPro"/>
</dbReference>
<evidence type="ECO:0000313" key="3">
    <source>
        <dbReference type="Proteomes" id="UP001239445"/>
    </source>
</evidence>
<dbReference type="PANTHER" id="PTHR43233">
    <property type="entry name" value="FAMILY N-ACETYLTRANSFERASE, PUTATIVE (AFU_ORTHOLOGUE AFUA_6G03350)-RELATED"/>
    <property type="match status" value="1"/>
</dbReference>
<dbReference type="CDD" id="cd04301">
    <property type="entry name" value="NAT_SF"/>
    <property type="match status" value="1"/>
</dbReference>
<evidence type="ECO:0000259" key="1">
    <source>
        <dbReference type="PROSITE" id="PS51186"/>
    </source>
</evidence>
<organism evidence="2 3">
    <name type="scientific">Echria macrotheca</name>
    <dbReference type="NCBI Taxonomy" id="438768"/>
    <lineage>
        <taxon>Eukaryota</taxon>
        <taxon>Fungi</taxon>
        <taxon>Dikarya</taxon>
        <taxon>Ascomycota</taxon>
        <taxon>Pezizomycotina</taxon>
        <taxon>Sordariomycetes</taxon>
        <taxon>Sordariomycetidae</taxon>
        <taxon>Sordariales</taxon>
        <taxon>Schizotheciaceae</taxon>
        <taxon>Echria</taxon>
    </lineage>
</organism>
<dbReference type="Pfam" id="PF00583">
    <property type="entry name" value="Acetyltransf_1"/>
    <property type="match status" value="1"/>
</dbReference>
<gene>
    <name evidence="2" type="ORF">QBC47DRAFT_372507</name>
</gene>
<dbReference type="PANTHER" id="PTHR43233:SF1">
    <property type="entry name" value="FAMILY N-ACETYLTRANSFERASE, PUTATIVE (AFU_ORTHOLOGUE AFUA_6G03350)-RELATED"/>
    <property type="match status" value="1"/>
</dbReference>